<gene>
    <name evidence="1" type="ORF">DYZ50_01529</name>
</gene>
<comment type="caution">
    <text evidence="1">The sequence shown here is derived from an EMBL/GenBank/DDBJ whole genome shotgun (WGS) entry which is preliminary data.</text>
</comment>
<dbReference type="InterPro" id="IPR029062">
    <property type="entry name" value="Class_I_gatase-like"/>
</dbReference>
<dbReference type="Gene3D" id="3.40.50.10740">
    <property type="entry name" value="Class I glutamine amidotransferase-like"/>
    <property type="match status" value="1"/>
</dbReference>
<protein>
    <recommendedName>
        <fullName evidence="3">LD-carboxypeptidase</fullName>
    </recommendedName>
</protein>
<sequence length="53" mass="5858">MIPAKLKQGDEIRIIAPSRSIGIMADNQVEIAVNRLTDMGFKVTFGEHVAEMD</sequence>
<accession>A0AB37N9Q9</accession>
<evidence type="ECO:0008006" key="3">
    <source>
        <dbReference type="Google" id="ProtNLM"/>
    </source>
</evidence>
<name>A0AB37N9Q9_LISMN</name>
<organism evidence="1 2">
    <name type="scientific">Listeria monocytogenes</name>
    <dbReference type="NCBI Taxonomy" id="1639"/>
    <lineage>
        <taxon>Bacteria</taxon>
        <taxon>Bacillati</taxon>
        <taxon>Bacillota</taxon>
        <taxon>Bacilli</taxon>
        <taxon>Bacillales</taxon>
        <taxon>Listeriaceae</taxon>
        <taxon>Listeria</taxon>
    </lineage>
</organism>
<proteinExistence type="predicted"/>
<dbReference type="SUPFAM" id="SSF52317">
    <property type="entry name" value="Class I glutamine amidotransferase-like"/>
    <property type="match status" value="1"/>
</dbReference>
<dbReference type="Proteomes" id="UP000285054">
    <property type="component" value="Unassembled WGS sequence"/>
</dbReference>
<dbReference type="InterPro" id="IPR027478">
    <property type="entry name" value="LdcA_N"/>
</dbReference>
<evidence type="ECO:0000313" key="2">
    <source>
        <dbReference type="Proteomes" id="UP000285054"/>
    </source>
</evidence>
<reference evidence="1 2" key="1">
    <citation type="journal article" date="2018" name="BMC Genomics">
        <title>Genes significantly associated with lineage II food isolates of Listeria monocytogenes.</title>
        <authorList>
            <person name="Pirone-Davies C."/>
            <person name="Chen Y."/>
            <person name="Pightling A."/>
            <person name="Ryan G."/>
            <person name="Wang Y."/>
            <person name="Yao K."/>
            <person name="Hoffmann M."/>
            <person name="Allard M.W."/>
        </authorList>
    </citation>
    <scope>NUCLEOTIDE SEQUENCE [LARGE SCALE GENOMIC DNA]</scope>
    <source>
        <strain evidence="1 2">PNUSAL000190</strain>
    </source>
</reference>
<evidence type="ECO:0000313" key="1">
    <source>
        <dbReference type="EMBL" id="RJZ22399.1"/>
    </source>
</evidence>
<dbReference type="EMBL" id="QXKO01000003">
    <property type="protein sequence ID" value="RJZ22399.1"/>
    <property type="molecule type" value="Genomic_DNA"/>
</dbReference>
<dbReference type="AlphaFoldDB" id="A0AB37N9Q9"/>